<keyword evidence="8" id="KW-1185">Reference proteome</keyword>
<accession>A0A1H2REA9</accession>
<dbReference type="NCBIfam" id="NF045542">
    <property type="entry name" value="Clp_rel_HeadMat"/>
    <property type="match status" value="1"/>
</dbReference>
<dbReference type="Pfam" id="PF00574">
    <property type="entry name" value="CLP_protease"/>
    <property type="match status" value="1"/>
</dbReference>
<dbReference type="CDD" id="cd07016">
    <property type="entry name" value="S14_ClpP_1"/>
    <property type="match status" value="1"/>
</dbReference>
<reference evidence="7 8" key="1">
    <citation type="submission" date="2016-10" db="EMBL/GenBank/DDBJ databases">
        <authorList>
            <person name="de Groot N.N."/>
        </authorList>
    </citation>
    <scope>NUCLEOTIDE SEQUENCE [LARGE SCALE GENOMIC DNA]</scope>
    <source>
        <strain evidence="7 8">DSM 19219</strain>
    </source>
</reference>
<evidence type="ECO:0000256" key="3">
    <source>
        <dbReference type="ARBA" id="ARBA00022670"/>
    </source>
</evidence>
<comment type="similarity">
    <text evidence="1 6">Belongs to the peptidase S14 family.</text>
</comment>
<dbReference type="GO" id="GO:0004176">
    <property type="term" value="F:ATP-dependent peptidase activity"/>
    <property type="evidence" value="ECO:0007669"/>
    <property type="project" value="InterPro"/>
</dbReference>
<dbReference type="GO" id="GO:0009368">
    <property type="term" value="C:endopeptidase Clp complex"/>
    <property type="evidence" value="ECO:0007669"/>
    <property type="project" value="TreeGrafter"/>
</dbReference>
<keyword evidence="4" id="KW-0378">Hydrolase</keyword>
<dbReference type="Proteomes" id="UP000198500">
    <property type="component" value="Unassembled WGS sequence"/>
</dbReference>
<dbReference type="PANTHER" id="PTHR10381:SF70">
    <property type="entry name" value="ATP-DEPENDENT CLP PROTEASE PROTEOLYTIC SUBUNIT"/>
    <property type="match status" value="1"/>
</dbReference>
<sequence>MTLMTLPAAPAARPRAGIQHDLSPRALQAWNPGICSALDDDANTITIYDPIGEDMFGDGVTARRIAGALRSIGKGNPVNVNINSPGGDFFEGLAIYNLLREHDGQVNVNVMGLAASAASVITMAGDEIRIGRAAFLMVHNAWVLVIGNRLELREIADWLEPFDAASVDIYQARTGIAKDTIVAQLDAETWIGGRQAVDAGWADTFLDADEVEEGGAQAAHRTAAKELDLAMAKAGIPRSRRRELMQELKSGTPSAAGGGTPSAAATDTHHAVDLEIDAEPALRITENLNFKEYLP</sequence>
<evidence type="ECO:0000256" key="5">
    <source>
        <dbReference type="ARBA" id="ARBA00022825"/>
    </source>
</evidence>
<dbReference type="OrthoDB" id="9806592at2"/>
<proteinExistence type="inferred from homology"/>
<dbReference type="STRING" id="574349.SAMN05443545_101293"/>
<dbReference type="RefSeq" id="WP_092567715.1">
    <property type="nucleotide sequence ID" value="NZ_BMXH01000001.1"/>
</dbReference>
<evidence type="ECO:0000256" key="1">
    <source>
        <dbReference type="ARBA" id="ARBA00007039"/>
    </source>
</evidence>
<evidence type="ECO:0000313" key="7">
    <source>
        <dbReference type="EMBL" id="SDW17500.1"/>
    </source>
</evidence>
<dbReference type="GO" id="GO:0004252">
    <property type="term" value="F:serine-type endopeptidase activity"/>
    <property type="evidence" value="ECO:0007669"/>
    <property type="project" value="InterPro"/>
</dbReference>
<evidence type="ECO:0000256" key="6">
    <source>
        <dbReference type="RuleBase" id="RU003567"/>
    </source>
</evidence>
<dbReference type="InterPro" id="IPR001907">
    <property type="entry name" value="ClpP"/>
</dbReference>
<protein>
    <recommendedName>
        <fullName evidence="6">ATP-dependent Clp protease proteolytic subunit</fullName>
    </recommendedName>
</protein>
<gene>
    <name evidence="7" type="ORF">SAMN05443545_101293</name>
</gene>
<organism evidence="7 8">
    <name type="scientific">Aidingimonas halophila</name>
    <dbReference type="NCBI Taxonomy" id="574349"/>
    <lineage>
        <taxon>Bacteria</taxon>
        <taxon>Pseudomonadati</taxon>
        <taxon>Pseudomonadota</taxon>
        <taxon>Gammaproteobacteria</taxon>
        <taxon>Oceanospirillales</taxon>
        <taxon>Halomonadaceae</taxon>
        <taxon>Aidingimonas</taxon>
    </lineage>
</organism>
<keyword evidence="3 7" id="KW-0645">Protease</keyword>
<dbReference type="SUPFAM" id="SSF52096">
    <property type="entry name" value="ClpP/crotonase"/>
    <property type="match status" value="1"/>
</dbReference>
<keyword evidence="5" id="KW-0720">Serine protease</keyword>
<dbReference type="PANTHER" id="PTHR10381">
    <property type="entry name" value="ATP-DEPENDENT CLP PROTEASE PROTEOLYTIC SUBUNIT"/>
    <property type="match status" value="1"/>
</dbReference>
<dbReference type="Gene3D" id="3.90.226.10">
    <property type="entry name" value="2-enoyl-CoA Hydratase, Chain A, domain 1"/>
    <property type="match status" value="1"/>
</dbReference>
<dbReference type="InterPro" id="IPR023562">
    <property type="entry name" value="ClpP/TepA"/>
</dbReference>
<evidence type="ECO:0000256" key="2">
    <source>
        <dbReference type="ARBA" id="ARBA00022490"/>
    </source>
</evidence>
<dbReference type="PRINTS" id="PR00127">
    <property type="entry name" value="CLPPROTEASEP"/>
</dbReference>
<dbReference type="EMBL" id="FNNI01000001">
    <property type="protein sequence ID" value="SDW17500.1"/>
    <property type="molecule type" value="Genomic_DNA"/>
</dbReference>
<evidence type="ECO:0000256" key="4">
    <source>
        <dbReference type="ARBA" id="ARBA00022801"/>
    </source>
</evidence>
<keyword evidence="2" id="KW-0963">Cytoplasm</keyword>
<name>A0A1H2REA9_9GAMM</name>
<evidence type="ECO:0000313" key="8">
    <source>
        <dbReference type="Proteomes" id="UP000198500"/>
    </source>
</evidence>
<dbReference type="GO" id="GO:0006515">
    <property type="term" value="P:protein quality control for misfolded or incompletely synthesized proteins"/>
    <property type="evidence" value="ECO:0007669"/>
    <property type="project" value="TreeGrafter"/>
</dbReference>
<dbReference type="GO" id="GO:0051117">
    <property type="term" value="F:ATPase binding"/>
    <property type="evidence" value="ECO:0007669"/>
    <property type="project" value="TreeGrafter"/>
</dbReference>
<dbReference type="InterPro" id="IPR029045">
    <property type="entry name" value="ClpP/crotonase-like_dom_sf"/>
</dbReference>
<dbReference type="AlphaFoldDB" id="A0A1H2REA9"/>